<evidence type="ECO:0000256" key="8">
    <source>
        <dbReference type="ARBA" id="ARBA00038436"/>
    </source>
</evidence>
<feature type="transmembrane region" description="Helical" evidence="9">
    <location>
        <begin position="88"/>
        <end position="109"/>
    </location>
</feature>
<reference evidence="11 12" key="1">
    <citation type="submission" date="2016-07" db="EMBL/GenBank/DDBJ databases">
        <title>Draft Genome Sequence of Oceanisphaera psychrotolerans, isolated from coastal sediment samples.</title>
        <authorList>
            <person name="Zhuo S."/>
            <person name="Ruan Z."/>
        </authorList>
    </citation>
    <scope>NUCLEOTIDE SEQUENCE [LARGE SCALE GENOMIC DNA]</scope>
    <source>
        <strain evidence="11 12">LAM-WHM-ZC</strain>
    </source>
</reference>
<feature type="domain" description="Tripartite ATP-independent periplasmic transporters DctQ component" evidence="10">
    <location>
        <begin position="25"/>
        <end position="151"/>
    </location>
</feature>
<evidence type="ECO:0000256" key="4">
    <source>
        <dbReference type="ARBA" id="ARBA00022519"/>
    </source>
</evidence>
<dbReference type="InterPro" id="IPR055348">
    <property type="entry name" value="DctQ"/>
</dbReference>
<protein>
    <recommendedName>
        <fullName evidence="9">TRAP transporter small permease protein</fullName>
    </recommendedName>
</protein>
<keyword evidence="7 9" id="KW-0472">Membrane</keyword>
<dbReference type="EMBL" id="MDKE01000011">
    <property type="protein sequence ID" value="OIN12223.1"/>
    <property type="molecule type" value="Genomic_DNA"/>
</dbReference>
<keyword evidence="5 9" id="KW-0812">Transmembrane</keyword>
<evidence type="ECO:0000256" key="7">
    <source>
        <dbReference type="ARBA" id="ARBA00023136"/>
    </source>
</evidence>
<proteinExistence type="inferred from homology"/>
<dbReference type="GO" id="GO:0005886">
    <property type="term" value="C:plasma membrane"/>
    <property type="evidence" value="ECO:0007669"/>
    <property type="project" value="UniProtKB-SubCell"/>
</dbReference>
<keyword evidence="12" id="KW-1185">Reference proteome</keyword>
<accession>A0A1J4QFJ1</accession>
<comment type="function">
    <text evidence="9">Part of the tripartite ATP-independent periplasmic (TRAP) transport system.</text>
</comment>
<evidence type="ECO:0000256" key="1">
    <source>
        <dbReference type="ARBA" id="ARBA00004429"/>
    </source>
</evidence>
<sequence length="156" mass="16747">MLTRIAAVIGCVCHGLAAAGVATLAALVSYVVFMRWVIGQPPHWAEELPQLILLWSTLLGAVACSYHRSHLSAGLLPLVVRSARWLKVFTHIGDVLVLIMLLMITKAGWALAMLTMSQTTTALQIPAGISYLAVPVGCAAMALVQFIHLFTRGDSQ</sequence>
<dbReference type="Pfam" id="PF04290">
    <property type="entry name" value="DctQ"/>
    <property type="match status" value="1"/>
</dbReference>
<dbReference type="AlphaFoldDB" id="A0A1J4QFJ1"/>
<comment type="similarity">
    <text evidence="8 9">Belongs to the TRAP transporter small permease family.</text>
</comment>
<keyword evidence="3" id="KW-1003">Cell membrane</keyword>
<gene>
    <name evidence="11" type="ORF">BFR47_00535</name>
</gene>
<dbReference type="InterPro" id="IPR007387">
    <property type="entry name" value="TRAP_DctQ"/>
</dbReference>
<name>A0A1J4QFJ1_9GAMM</name>
<dbReference type="GO" id="GO:0022857">
    <property type="term" value="F:transmembrane transporter activity"/>
    <property type="evidence" value="ECO:0007669"/>
    <property type="project" value="UniProtKB-UniRule"/>
</dbReference>
<keyword evidence="6 9" id="KW-1133">Transmembrane helix</keyword>
<keyword evidence="2 9" id="KW-0813">Transport</keyword>
<organism evidence="11 12">
    <name type="scientific">Oceanisphaera psychrotolerans</name>
    <dbReference type="NCBI Taxonomy" id="1414654"/>
    <lineage>
        <taxon>Bacteria</taxon>
        <taxon>Pseudomonadati</taxon>
        <taxon>Pseudomonadota</taxon>
        <taxon>Gammaproteobacteria</taxon>
        <taxon>Aeromonadales</taxon>
        <taxon>Aeromonadaceae</taxon>
        <taxon>Oceanisphaera</taxon>
    </lineage>
</organism>
<evidence type="ECO:0000259" key="10">
    <source>
        <dbReference type="Pfam" id="PF04290"/>
    </source>
</evidence>
<evidence type="ECO:0000256" key="2">
    <source>
        <dbReference type="ARBA" id="ARBA00022448"/>
    </source>
</evidence>
<dbReference type="STRING" id="1414654.BFR47_00535"/>
<comment type="subcellular location">
    <subcellularLocation>
        <location evidence="1 9">Cell inner membrane</location>
        <topology evidence="1 9">Multi-pass membrane protein</topology>
    </subcellularLocation>
</comment>
<feature type="transmembrane region" description="Helical" evidence="9">
    <location>
        <begin position="7"/>
        <end position="33"/>
    </location>
</feature>
<dbReference type="Proteomes" id="UP000243073">
    <property type="component" value="Unassembled WGS sequence"/>
</dbReference>
<dbReference type="OrthoDB" id="2085311at2"/>
<comment type="caution">
    <text evidence="11">The sequence shown here is derived from an EMBL/GenBank/DDBJ whole genome shotgun (WGS) entry which is preliminary data.</text>
</comment>
<dbReference type="PANTHER" id="PTHR35011">
    <property type="entry name" value="2,3-DIKETO-L-GULONATE TRAP TRANSPORTER SMALL PERMEASE PROTEIN YIAM"/>
    <property type="match status" value="1"/>
</dbReference>
<comment type="subunit">
    <text evidence="9">The complex comprises the extracytoplasmic solute receptor protein and the two transmembrane proteins.</text>
</comment>
<evidence type="ECO:0000256" key="9">
    <source>
        <dbReference type="RuleBase" id="RU369079"/>
    </source>
</evidence>
<dbReference type="GO" id="GO:0015740">
    <property type="term" value="P:C4-dicarboxylate transport"/>
    <property type="evidence" value="ECO:0007669"/>
    <property type="project" value="TreeGrafter"/>
</dbReference>
<evidence type="ECO:0000313" key="11">
    <source>
        <dbReference type="EMBL" id="OIN12223.1"/>
    </source>
</evidence>
<keyword evidence="4 9" id="KW-0997">Cell inner membrane</keyword>
<evidence type="ECO:0000256" key="3">
    <source>
        <dbReference type="ARBA" id="ARBA00022475"/>
    </source>
</evidence>
<dbReference type="PANTHER" id="PTHR35011:SF2">
    <property type="entry name" value="2,3-DIKETO-L-GULONATE TRAP TRANSPORTER SMALL PERMEASE PROTEIN YIAM"/>
    <property type="match status" value="1"/>
</dbReference>
<evidence type="ECO:0000313" key="12">
    <source>
        <dbReference type="Proteomes" id="UP000243073"/>
    </source>
</evidence>
<evidence type="ECO:0000256" key="5">
    <source>
        <dbReference type="ARBA" id="ARBA00022692"/>
    </source>
</evidence>
<evidence type="ECO:0000256" key="6">
    <source>
        <dbReference type="ARBA" id="ARBA00022989"/>
    </source>
</evidence>
<feature type="transmembrane region" description="Helical" evidence="9">
    <location>
        <begin position="129"/>
        <end position="150"/>
    </location>
</feature>
<comment type="caution">
    <text evidence="9">Lacks conserved residue(s) required for the propagation of feature annotation.</text>
</comment>